<protein>
    <submittedName>
        <fullName evidence="2">Uncharacterized protein</fullName>
    </submittedName>
</protein>
<keyword evidence="3" id="KW-1185">Reference proteome</keyword>
<accession>A0ABU2P500</accession>
<evidence type="ECO:0000313" key="3">
    <source>
        <dbReference type="Proteomes" id="UP001183586"/>
    </source>
</evidence>
<name>A0ABU2P500_9ACTN</name>
<evidence type="ECO:0000256" key="1">
    <source>
        <dbReference type="SAM" id="MobiDB-lite"/>
    </source>
</evidence>
<gene>
    <name evidence="2" type="ORF">RM641_04640</name>
</gene>
<evidence type="ECO:0000313" key="2">
    <source>
        <dbReference type="EMBL" id="MDT0386704.1"/>
    </source>
</evidence>
<proteinExistence type="predicted"/>
<reference evidence="3" key="1">
    <citation type="submission" date="2023-07" db="EMBL/GenBank/DDBJ databases">
        <title>30 novel species of actinomycetes from the DSMZ collection.</title>
        <authorList>
            <person name="Nouioui I."/>
        </authorList>
    </citation>
    <scope>NUCLEOTIDE SEQUENCE [LARGE SCALE GENOMIC DNA]</scope>
    <source>
        <strain evidence="3">DSM 41921</strain>
    </source>
</reference>
<dbReference type="EMBL" id="JAVREU010000001">
    <property type="protein sequence ID" value="MDT0386704.1"/>
    <property type="molecule type" value="Genomic_DNA"/>
</dbReference>
<dbReference type="Proteomes" id="UP001183586">
    <property type="component" value="Unassembled WGS sequence"/>
</dbReference>
<feature type="region of interest" description="Disordered" evidence="1">
    <location>
        <begin position="1"/>
        <end position="28"/>
    </location>
</feature>
<sequence>MLRLHRAVEPAPDGAPAPGAEAMGHLTGSWTLPDGTRVRALLAVLHGWSPNPPENLREP</sequence>
<comment type="caution">
    <text evidence="2">The sequence shown here is derived from an EMBL/GenBank/DDBJ whole genome shotgun (WGS) entry which is preliminary data.</text>
</comment>
<feature type="compositionally biased region" description="Low complexity" evidence="1">
    <location>
        <begin position="9"/>
        <end position="22"/>
    </location>
</feature>
<dbReference type="RefSeq" id="WP_311679166.1">
    <property type="nucleotide sequence ID" value="NZ_JAVREU010000001.1"/>
</dbReference>
<organism evidence="2 3">
    <name type="scientific">Streptomyces dubilierae</name>
    <dbReference type="NCBI Taxonomy" id="3075533"/>
    <lineage>
        <taxon>Bacteria</taxon>
        <taxon>Bacillati</taxon>
        <taxon>Actinomycetota</taxon>
        <taxon>Actinomycetes</taxon>
        <taxon>Kitasatosporales</taxon>
        <taxon>Streptomycetaceae</taxon>
        <taxon>Streptomyces</taxon>
    </lineage>
</organism>